<evidence type="ECO:0000313" key="1">
    <source>
        <dbReference type="EMBL" id="BDI04848.1"/>
    </source>
</evidence>
<organism evidence="1 2">
    <name type="scientific">Sphaerotilus microaerophilus</name>
    <dbReference type="NCBI Taxonomy" id="2914710"/>
    <lineage>
        <taxon>Bacteria</taxon>
        <taxon>Pseudomonadati</taxon>
        <taxon>Pseudomonadota</taxon>
        <taxon>Betaproteobacteria</taxon>
        <taxon>Burkholderiales</taxon>
        <taxon>Sphaerotilaceae</taxon>
        <taxon>Sphaerotilus</taxon>
    </lineage>
</organism>
<keyword evidence="2" id="KW-1185">Reference proteome</keyword>
<dbReference type="EMBL" id="AP025730">
    <property type="protein sequence ID" value="BDI04848.1"/>
    <property type="molecule type" value="Genomic_DNA"/>
</dbReference>
<accession>A0ABM7YKC0</accession>
<protein>
    <submittedName>
        <fullName evidence="1">Uncharacterized protein</fullName>
    </submittedName>
</protein>
<gene>
    <name evidence="1" type="ORF">CATMQ487_18180</name>
</gene>
<name>A0ABM7YKC0_9BURK</name>
<dbReference type="Proteomes" id="UP001057498">
    <property type="component" value="Chromosome"/>
</dbReference>
<evidence type="ECO:0000313" key="2">
    <source>
        <dbReference type="Proteomes" id="UP001057498"/>
    </source>
</evidence>
<proteinExistence type="predicted"/>
<sequence>MFWVLAKKQDLTPFFPDPVLPWTFWGGGEYVPGDYTNWSSGWTGCPGDPHWPLPGVDRLVRRARAGTARSRREMNFAGPTSYQEV</sequence>
<reference evidence="1" key="1">
    <citation type="submission" date="2022-04" db="EMBL/GenBank/DDBJ databases">
        <title>Whole genome sequence of Sphaerotilus sp. FB-5.</title>
        <authorList>
            <person name="Takeda M."/>
            <person name="Narihara S."/>
            <person name="Akimoto M."/>
            <person name="Akimoto R."/>
            <person name="Nishiyashiki S."/>
            <person name="Murakami T."/>
        </authorList>
    </citation>
    <scope>NUCLEOTIDE SEQUENCE</scope>
    <source>
        <strain evidence="1">FB-5</strain>
    </source>
</reference>